<evidence type="ECO:0000313" key="5">
    <source>
        <dbReference type="EMBL" id="NYF44155.1"/>
    </source>
</evidence>
<evidence type="ECO:0000313" key="6">
    <source>
        <dbReference type="Proteomes" id="UP000576393"/>
    </source>
</evidence>
<keyword evidence="3" id="KW-0804">Transcription</keyword>
<dbReference type="Pfam" id="PF12833">
    <property type="entry name" value="HTH_18"/>
    <property type="match status" value="1"/>
</dbReference>
<dbReference type="SUPFAM" id="SSF46689">
    <property type="entry name" value="Homeodomain-like"/>
    <property type="match status" value="2"/>
</dbReference>
<dbReference type="Pfam" id="PF01965">
    <property type="entry name" value="DJ-1_PfpI"/>
    <property type="match status" value="1"/>
</dbReference>
<accession>A0A852VDB5</accession>
<dbReference type="AlphaFoldDB" id="A0A852VDB5"/>
<evidence type="ECO:0000259" key="4">
    <source>
        <dbReference type="PROSITE" id="PS01124"/>
    </source>
</evidence>
<dbReference type="InterPro" id="IPR009057">
    <property type="entry name" value="Homeodomain-like_sf"/>
</dbReference>
<reference evidence="5 6" key="1">
    <citation type="submission" date="2020-07" db="EMBL/GenBank/DDBJ databases">
        <title>Sequencing the genomes of 1000 actinobacteria strains.</title>
        <authorList>
            <person name="Klenk H.-P."/>
        </authorList>
    </citation>
    <scope>NUCLEOTIDE SEQUENCE [LARGE SCALE GENOMIC DNA]</scope>
    <source>
        <strain evidence="5 6">DSM 45763</strain>
    </source>
</reference>
<dbReference type="InterPro" id="IPR002818">
    <property type="entry name" value="DJ-1/PfpI"/>
</dbReference>
<dbReference type="InterPro" id="IPR029062">
    <property type="entry name" value="Class_I_gatase-like"/>
</dbReference>
<evidence type="ECO:0000256" key="3">
    <source>
        <dbReference type="ARBA" id="ARBA00023163"/>
    </source>
</evidence>
<protein>
    <submittedName>
        <fullName evidence="5">Transcriptional regulator GlxA family with amidase domain</fullName>
    </submittedName>
</protein>
<keyword evidence="1" id="KW-0805">Transcription regulation</keyword>
<dbReference type="SUPFAM" id="SSF52317">
    <property type="entry name" value="Class I glutamine amidotransferase-like"/>
    <property type="match status" value="1"/>
</dbReference>
<gene>
    <name evidence="5" type="ORF">HDA43_006382</name>
</gene>
<dbReference type="InterPro" id="IPR018060">
    <property type="entry name" value="HTH_AraC"/>
</dbReference>
<comment type="caution">
    <text evidence="5">The sequence shown here is derived from an EMBL/GenBank/DDBJ whole genome shotgun (WGS) entry which is preliminary data.</text>
</comment>
<feature type="domain" description="HTH araC/xylS-type" evidence="4">
    <location>
        <begin position="219"/>
        <end position="318"/>
    </location>
</feature>
<dbReference type="InterPro" id="IPR018062">
    <property type="entry name" value="HTH_AraC-typ_CS"/>
</dbReference>
<dbReference type="SMART" id="SM00342">
    <property type="entry name" value="HTH_ARAC"/>
    <property type="match status" value="1"/>
</dbReference>
<dbReference type="CDD" id="cd03137">
    <property type="entry name" value="GATase1_AraC_1"/>
    <property type="match status" value="1"/>
</dbReference>
<dbReference type="PROSITE" id="PS00041">
    <property type="entry name" value="HTH_ARAC_FAMILY_1"/>
    <property type="match status" value="1"/>
</dbReference>
<name>A0A852VDB5_9ACTN</name>
<proteinExistence type="predicted"/>
<sequence length="336" mass="35510">MSARDPLAVAVLMFDRAPLFETSVPISVFGGGRPGAGVPRFDVRAVACDPGPLRTSAGVTFRAPHGLEALETASTVVVPSWRIADERPPETVLGALRAAHADGAVVVGLCLGAFVLAAAGLLDGRRAATHWMFAPTLAALHPEVRVDASVLFVDDGDILTSAGTAAGIDACLHLVRRRFGARAAGAIARRMVVPPQRSGGQAQYIERPLPDPETGDPLGEVLAHAIRHLDDPGLDVDALAGRAFMSRRSFDRRFRALTGSSPLQWLLAQRVMQAQRLLEGTGSSVDEVARRVGFANGVALRPHFRRLVGVAPQTYRDTFRTGDAFRAGRPAGTGGA</sequence>
<evidence type="ECO:0000256" key="1">
    <source>
        <dbReference type="ARBA" id="ARBA00023015"/>
    </source>
</evidence>
<dbReference type="Gene3D" id="3.40.50.880">
    <property type="match status" value="1"/>
</dbReference>
<dbReference type="PROSITE" id="PS01124">
    <property type="entry name" value="HTH_ARAC_FAMILY_2"/>
    <property type="match status" value="1"/>
</dbReference>
<keyword evidence="6" id="KW-1185">Reference proteome</keyword>
<keyword evidence="2" id="KW-0238">DNA-binding</keyword>
<dbReference type="RefSeq" id="WP_179828079.1">
    <property type="nucleotide sequence ID" value="NZ_JACCCO010000003.1"/>
</dbReference>
<evidence type="ECO:0000256" key="2">
    <source>
        <dbReference type="ARBA" id="ARBA00023125"/>
    </source>
</evidence>
<dbReference type="PANTHER" id="PTHR43130:SF3">
    <property type="entry name" value="HTH-TYPE TRANSCRIPTIONAL REGULATOR RV1931C"/>
    <property type="match status" value="1"/>
</dbReference>
<dbReference type="PANTHER" id="PTHR43130">
    <property type="entry name" value="ARAC-FAMILY TRANSCRIPTIONAL REGULATOR"/>
    <property type="match status" value="1"/>
</dbReference>
<dbReference type="Proteomes" id="UP000576393">
    <property type="component" value="Unassembled WGS sequence"/>
</dbReference>
<dbReference type="GO" id="GO:0043565">
    <property type="term" value="F:sequence-specific DNA binding"/>
    <property type="evidence" value="ECO:0007669"/>
    <property type="project" value="InterPro"/>
</dbReference>
<dbReference type="InterPro" id="IPR052158">
    <property type="entry name" value="INH-QAR"/>
</dbReference>
<organism evidence="5 6">
    <name type="scientific">Streptosporangium sandarakinum</name>
    <dbReference type="NCBI Taxonomy" id="1260955"/>
    <lineage>
        <taxon>Bacteria</taxon>
        <taxon>Bacillati</taxon>
        <taxon>Actinomycetota</taxon>
        <taxon>Actinomycetes</taxon>
        <taxon>Streptosporangiales</taxon>
        <taxon>Streptosporangiaceae</taxon>
        <taxon>Streptosporangium</taxon>
    </lineage>
</organism>
<dbReference type="EMBL" id="JACCCO010000003">
    <property type="protein sequence ID" value="NYF44155.1"/>
    <property type="molecule type" value="Genomic_DNA"/>
</dbReference>
<dbReference type="Gene3D" id="1.10.10.60">
    <property type="entry name" value="Homeodomain-like"/>
    <property type="match status" value="1"/>
</dbReference>
<dbReference type="GO" id="GO:0003700">
    <property type="term" value="F:DNA-binding transcription factor activity"/>
    <property type="evidence" value="ECO:0007669"/>
    <property type="project" value="InterPro"/>
</dbReference>